<dbReference type="Pfam" id="PF07647">
    <property type="entry name" value="SAM_2"/>
    <property type="match status" value="1"/>
</dbReference>
<name>T1J001_STRMM</name>
<dbReference type="OMA" id="DEGACGK"/>
<keyword evidence="2" id="KW-0040">ANK repeat</keyword>
<dbReference type="InterPro" id="IPR041882">
    <property type="entry name" value="SAM_ANKS1_repeat2"/>
</dbReference>
<feature type="domain" description="SAM" evidence="5">
    <location>
        <begin position="107"/>
        <end position="173"/>
    </location>
</feature>
<feature type="compositionally biased region" description="Basic and acidic residues" evidence="3">
    <location>
        <begin position="27"/>
        <end position="48"/>
    </location>
</feature>
<proteinExistence type="predicted"/>
<protein>
    <recommendedName>
        <fullName evidence="8">SAM domain-containing protein</fullName>
    </recommendedName>
</protein>
<evidence type="ECO:0008006" key="8">
    <source>
        <dbReference type="Google" id="ProtNLM"/>
    </source>
</evidence>
<feature type="domain" description="SAM" evidence="5">
    <location>
        <begin position="184"/>
        <end position="239"/>
    </location>
</feature>
<evidence type="ECO:0000259" key="5">
    <source>
        <dbReference type="PROSITE" id="PS50105"/>
    </source>
</evidence>
<dbReference type="Pfam" id="PF00536">
    <property type="entry name" value="SAM_1"/>
    <property type="match status" value="1"/>
</dbReference>
<dbReference type="PANTHER" id="PTHR24174:SF1">
    <property type="entry name" value="IP14385P"/>
    <property type="match status" value="1"/>
</dbReference>
<dbReference type="eggNOG" id="KOG0507">
    <property type="taxonomic scope" value="Eukaryota"/>
</dbReference>
<dbReference type="EnsemblMetazoa" id="SMAR006840-RA">
    <property type="protein sequence ID" value="SMAR006840-PA"/>
    <property type="gene ID" value="SMAR006840"/>
</dbReference>
<evidence type="ECO:0000256" key="3">
    <source>
        <dbReference type="SAM" id="MobiDB-lite"/>
    </source>
</evidence>
<dbReference type="PROSITE" id="PS01179">
    <property type="entry name" value="PID"/>
    <property type="match status" value="1"/>
</dbReference>
<dbReference type="SUPFAM" id="SSF50729">
    <property type="entry name" value="PH domain-like"/>
    <property type="match status" value="1"/>
</dbReference>
<dbReference type="HOGENOM" id="CLU_033584_0_0_1"/>
<dbReference type="SUPFAM" id="SSF47769">
    <property type="entry name" value="SAM/Pointed domain"/>
    <property type="match status" value="2"/>
</dbReference>
<evidence type="ECO:0000256" key="2">
    <source>
        <dbReference type="ARBA" id="ARBA00023043"/>
    </source>
</evidence>
<dbReference type="Proteomes" id="UP000014500">
    <property type="component" value="Unassembled WGS sequence"/>
</dbReference>
<reference evidence="7" key="1">
    <citation type="submission" date="2011-05" db="EMBL/GenBank/DDBJ databases">
        <authorList>
            <person name="Richards S.R."/>
            <person name="Qu J."/>
            <person name="Jiang H."/>
            <person name="Jhangiani S.N."/>
            <person name="Agravi P."/>
            <person name="Goodspeed R."/>
            <person name="Gross S."/>
            <person name="Mandapat C."/>
            <person name="Jackson L."/>
            <person name="Mathew T."/>
            <person name="Pu L."/>
            <person name="Thornton R."/>
            <person name="Saada N."/>
            <person name="Wilczek-Boney K.B."/>
            <person name="Lee S."/>
            <person name="Kovar C."/>
            <person name="Wu Y."/>
            <person name="Scherer S.E."/>
            <person name="Worley K.C."/>
            <person name="Muzny D.M."/>
            <person name="Gibbs R."/>
        </authorList>
    </citation>
    <scope>NUCLEOTIDE SEQUENCE</scope>
    <source>
        <strain evidence="7">Brora</strain>
    </source>
</reference>
<feature type="domain" description="PID" evidence="4">
    <location>
        <begin position="382"/>
        <end position="454"/>
    </location>
</feature>
<organism evidence="6 7">
    <name type="scientific">Strigamia maritima</name>
    <name type="common">European centipede</name>
    <name type="synonym">Geophilus maritimus</name>
    <dbReference type="NCBI Taxonomy" id="126957"/>
    <lineage>
        <taxon>Eukaryota</taxon>
        <taxon>Metazoa</taxon>
        <taxon>Ecdysozoa</taxon>
        <taxon>Arthropoda</taxon>
        <taxon>Myriapoda</taxon>
        <taxon>Chilopoda</taxon>
        <taxon>Pleurostigmophora</taxon>
        <taxon>Geophilomorpha</taxon>
        <taxon>Linotaeniidae</taxon>
        <taxon>Strigamia</taxon>
    </lineage>
</organism>
<dbReference type="Pfam" id="PF00640">
    <property type="entry name" value="PID"/>
    <property type="match status" value="1"/>
</dbReference>
<dbReference type="InterPro" id="IPR006020">
    <property type="entry name" value="PTB/PI_dom"/>
</dbReference>
<keyword evidence="7" id="KW-1185">Reference proteome</keyword>
<evidence type="ECO:0000256" key="1">
    <source>
        <dbReference type="ARBA" id="ARBA00022737"/>
    </source>
</evidence>
<feature type="compositionally biased region" description="Polar residues" evidence="3">
    <location>
        <begin position="481"/>
        <end position="495"/>
    </location>
</feature>
<evidence type="ECO:0000259" key="4">
    <source>
        <dbReference type="PROSITE" id="PS01179"/>
    </source>
</evidence>
<dbReference type="CDD" id="cd01274">
    <property type="entry name" value="PTB_Anks"/>
    <property type="match status" value="1"/>
</dbReference>
<feature type="region of interest" description="Disordered" evidence="3">
    <location>
        <begin position="463"/>
        <end position="495"/>
    </location>
</feature>
<dbReference type="Gene3D" id="2.30.29.30">
    <property type="entry name" value="Pleckstrin-homology domain (PH domain)/Phosphotyrosine-binding domain (PTB)"/>
    <property type="match status" value="2"/>
</dbReference>
<dbReference type="Gene3D" id="1.10.150.50">
    <property type="entry name" value="Transcription Factor, Ets-1"/>
    <property type="match status" value="2"/>
</dbReference>
<reference evidence="6" key="2">
    <citation type="submission" date="2015-02" db="UniProtKB">
        <authorList>
            <consortium name="EnsemblMetazoa"/>
        </authorList>
    </citation>
    <scope>IDENTIFICATION</scope>
</reference>
<dbReference type="SMART" id="SM00454">
    <property type="entry name" value="SAM"/>
    <property type="match status" value="2"/>
</dbReference>
<dbReference type="GO" id="GO:0005829">
    <property type="term" value="C:cytosol"/>
    <property type="evidence" value="ECO:0007669"/>
    <property type="project" value="TreeGrafter"/>
</dbReference>
<dbReference type="PROSITE" id="PS50105">
    <property type="entry name" value="SAM_DOMAIN"/>
    <property type="match status" value="2"/>
</dbReference>
<dbReference type="CDD" id="cd09500">
    <property type="entry name" value="SAM_AIDA1AB-like_repeat2"/>
    <property type="match status" value="1"/>
</dbReference>
<feature type="region of interest" description="Disordered" evidence="3">
    <location>
        <begin position="1"/>
        <end position="48"/>
    </location>
</feature>
<evidence type="ECO:0000313" key="6">
    <source>
        <dbReference type="EnsemblMetazoa" id="SMAR006840-PA"/>
    </source>
</evidence>
<evidence type="ECO:0000313" key="7">
    <source>
        <dbReference type="Proteomes" id="UP000014500"/>
    </source>
</evidence>
<dbReference type="InterPro" id="IPR011993">
    <property type="entry name" value="PH-like_dom_sf"/>
</dbReference>
<dbReference type="InterPro" id="IPR013761">
    <property type="entry name" value="SAM/pointed_sf"/>
</dbReference>
<dbReference type="AlphaFoldDB" id="T1J001"/>
<feature type="region of interest" description="Disordered" evidence="3">
    <location>
        <begin position="281"/>
        <end position="309"/>
    </location>
</feature>
<dbReference type="InterPro" id="IPR033635">
    <property type="entry name" value="ANKS1/Caskin"/>
</dbReference>
<feature type="compositionally biased region" description="Polar residues" evidence="3">
    <location>
        <begin position="1"/>
        <end position="19"/>
    </location>
</feature>
<accession>T1J001</accession>
<sequence length="495" mass="55122">MASAASDSEGPSNTSTITNEKPRRLKSPRENLVLRRSREGRSVSRERKAESLAIMSPFDENEEWAKIADIIASCGVTQGEWPMSKEIEEKLVARIESTIPIPQAPDPSMSAVGKWLDQIEVPEYEDLLLANGFDHLDFVGGQMLEEQELFEIGILNAEHRSRIVQSACTLPEVVPIESTKIPGSVDEWLDSLYLGRYKDTFKRHNYCDMDRVRGIWEVELTTILEITLLGHKKRIIASLGERPLPPNSYENISDLNTGLKHLKSKISQLNMVSSTVCETGPNGTLKGGSKVNTRKGPAPQPPNGRMSTIDTNGNKESDGCMEPICIRSPSQLFTGIPSALTTQWRHKPEVLVAQCCNYTAQYLGSTLVRELKGVETTRKAIQKLKNIVCEHEIRNIHCACQDADDLNHFAYITKDLQSDNHYCHVFSVVTMDMATEVILTLGQAFEVAYQLALRDKGLNTLPSRSGVMENGVERGDKRTTTKTLPSPDTRQQAVT</sequence>
<dbReference type="STRING" id="126957.T1J001"/>
<dbReference type="PANTHER" id="PTHR24174">
    <property type="entry name" value="ANKYRIN REPEAT AND STERILE ALPHA MOTIF DOMAIN-CONTAINING PROTEIN 1"/>
    <property type="match status" value="1"/>
</dbReference>
<dbReference type="EMBL" id="JH431728">
    <property type="status" value="NOT_ANNOTATED_CDS"/>
    <property type="molecule type" value="Genomic_DNA"/>
</dbReference>
<keyword evidence="1" id="KW-0677">Repeat</keyword>
<dbReference type="PhylomeDB" id="T1J001"/>
<dbReference type="InterPro" id="IPR001660">
    <property type="entry name" value="SAM"/>
</dbReference>
<dbReference type="SMART" id="SM00462">
    <property type="entry name" value="PTB"/>
    <property type="match status" value="1"/>
</dbReference>